<gene>
    <name evidence="3" type="ORF">C8D94_10262</name>
</gene>
<dbReference type="InterPro" id="IPR011042">
    <property type="entry name" value="6-blade_b-propeller_TolB-like"/>
</dbReference>
<dbReference type="Pfam" id="PF12680">
    <property type="entry name" value="SnoaL_2"/>
    <property type="match status" value="2"/>
</dbReference>
<accession>A0A370QET8</accession>
<evidence type="ECO:0000256" key="1">
    <source>
        <dbReference type="SAM" id="SignalP"/>
    </source>
</evidence>
<organism evidence="3 4">
    <name type="scientific">Marinirhabdus gelatinilytica</name>
    <dbReference type="NCBI Taxonomy" id="1703343"/>
    <lineage>
        <taxon>Bacteria</taxon>
        <taxon>Pseudomonadati</taxon>
        <taxon>Bacteroidota</taxon>
        <taxon>Flavobacteriia</taxon>
        <taxon>Flavobacteriales</taxon>
        <taxon>Flavobacteriaceae</taxon>
    </lineage>
</organism>
<reference evidence="3 4" key="1">
    <citation type="submission" date="2018-07" db="EMBL/GenBank/DDBJ databases">
        <title>Genomic Encyclopedia of Type Strains, Phase IV (KMG-IV): sequencing the most valuable type-strain genomes for metagenomic binning, comparative biology and taxonomic classification.</title>
        <authorList>
            <person name="Goeker M."/>
        </authorList>
    </citation>
    <scope>NUCLEOTIDE SEQUENCE [LARGE SCALE GENOMIC DNA]</scope>
    <source>
        <strain evidence="3 4">DSM 101478</strain>
    </source>
</reference>
<dbReference type="Proteomes" id="UP000255317">
    <property type="component" value="Unassembled WGS sequence"/>
</dbReference>
<sequence>MKILPILLVFFSLYVSAQPDTDVFLVDMERGDSLFQVSNFRNISENKGYDNQPYFMDDNRLLYAGTQNGQTEIMLYYISEKTQHRINAPTAGGEYSPKVMPGGEYVTAVRLDTTGLQRLYKYDFSHPDHGDYQMLLSELEIAYYAFYDKDWVVASILAGNQLDLVIANIPRDEAGIYVENAGRSIHKVPGSKNVSYTVINEEKNHDIYLVDVAEAEETYFVCQLPIGIQDYAWIDSTTLILGSGSKLYVYDMFGPGEWTEMADLSQQNITDITRIAVSPNGKYISFAAKRKTKTPSQIVDVHIAPFNNGDLENSANAFSEDVVVSRFPADTMYVGRKKLKENYARFYKNNKSWNVEVKDRIVIGNYVIDEEIATVNGKPNRQMTIYETKDGLIQSMAFISNKKAEDPLPPVLAQMKSYNERDIEEFLKAYTEDVKTYTYPNQLRSKGKTEMRNGYTQFFENTPDLSYTVPTRMTIGNIVIDEEVITANGNEFHAVAIYEINKGKITKVFFLQ</sequence>
<feature type="domain" description="SnoaL-like" evidence="2">
    <location>
        <begin position="304"/>
        <end position="395"/>
    </location>
</feature>
<protein>
    <recommendedName>
        <fullName evidence="2">SnoaL-like domain-containing protein</fullName>
    </recommendedName>
</protein>
<dbReference type="Gene3D" id="2.120.10.30">
    <property type="entry name" value="TolB, C-terminal domain"/>
    <property type="match status" value="1"/>
</dbReference>
<dbReference type="SUPFAM" id="SSF69322">
    <property type="entry name" value="Tricorn protease domain 2"/>
    <property type="match status" value="1"/>
</dbReference>
<dbReference type="AlphaFoldDB" id="A0A370QET8"/>
<comment type="caution">
    <text evidence="3">The sequence shown here is derived from an EMBL/GenBank/DDBJ whole genome shotgun (WGS) entry which is preliminary data.</text>
</comment>
<dbReference type="SUPFAM" id="SSF54427">
    <property type="entry name" value="NTF2-like"/>
    <property type="match status" value="2"/>
</dbReference>
<dbReference type="InterPro" id="IPR032710">
    <property type="entry name" value="NTF2-like_dom_sf"/>
</dbReference>
<evidence type="ECO:0000313" key="4">
    <source>
        <dbReference type="Proteomes" id="UP000255317"/>
    </source>
</evidence>
<dbReference type="InterPro" id="IPR037401">
    <property type="entry name" value="SnoaL-like"/>
</dbReference>
<keyword evidence="1" id="KW-0732">Signal</keyword>
<feature type="chain" id="PRO_5016680643" description="SnoaL-like domain-containing protein" evidence="1">
    <location>
        <begin position="18"/>
        <end position="512"/>
    </location>
</feature>
<proteinExistence type="predicted"/>
<dbReference type="Gene3D" id="3.10.450.50">
    <property type="match status" value="2"/>
</dbReference>
<dbReference type="EMBL" id="QRAO01000002">
    <property type="protein sequence ID" value="RDK86884.1"/>
    <property type="molecule type" value="Genomic_DNA"/>
</dbReference>
<keyword evidence="4" id="KW-1185">Reference proteome</keyword>
<feature type="signal peptide" evidence="1">
    <location>
        <begin position="1"/>
        <end position="17"/>
    </location>
</feature>
<evidence type="ECO:0000313" key="3">
    <source>
        <dbReference type="EMBL" id="RDK86884.1"/>
    </source>
</evidence>
<evidence type="ECO:0000259" key="2">
    <source>
        <dbReference type="Pfam" id="PF12680"/>
    </source>
</evidence>
<name>A0A370QET8_9FLAO</name>
<feature type="domain" description="SnoaL-like" evidence="2">
    <location>
        <begin position="415"/>
        <end position="507"/>
    </location>
</feature>
<dbReference type="RefSeq" id="WP_115123111.1">
    <property type="nucleotide sequence ID" value="NZ_QRAO01000002.1"/>
</dbReference>
<dbReference type="OrthoDB" id="9797498at2"/>